<gene>
    <name evidence="3" type="ORF">ACE3NQ_00690</name>
</gene>
<protein>
    <submittedName>
        <fullName evidence="3">Phage tail protein</fullName>
    </submittedName>
</protein>
<evidence type="ECO:0000256" key="1">
    <source>
        <dbReference type="ARBA" id="ARBA00004328"/>
    </source>
</evidence>
<comment type="subcellular location">
    <subcellularLocation>
        <location evidence="1">Virion</location>
    </subcellularLocation>
</comment>
<evidence type="ECO:0000313" key="4">
    <source>
        <dbReference type="Proteomes" id="UP001580407"/>
    </source>
</evidence>
<dbReference type="Pfam" id="PF03406">
    <property type="entry name" value="Phage_fiber_2"/>
    <property type="match status" value="1"/>
</dbReference>
<sequence length="538" mass="57376">MASNTENLNLLKKDPLTDGNETFNIKTMLNDNWDKIDEAVGSLKDEIANLDPEIPDGSTVQKGIVQLSNATNSTSEALAATPKAVKAAYDLANSKQDRLKLIDNFAASNSPIDLYPEGESVFIAAAAGSIGPGWLTAAFGDQGSQYCMVITYRSGAWGFQTVQEIYTGASSTDKVYQRRAMRVKRDSNSFWQPFIRDIDSTGGTIEKAATTSNGWQSAHVEIRNPGSSASSNMPRIALHSEGAGVAKQIAGDHIRGGVSVLNENGDALTDFNARGVRASSVSITGEGANSLDLIGSTHVYMELFPKGTAVGRKSYIGFGDPNSNNMHIANEYPDGDVVVQTRGLGISIYGLYTGLQDAKQSGVDAKNLIVGAANSKGAGASTADSWQTIANKISGIVQGGISAVYSNRAGNVLGVGWERYVVQGNGYWDSAATSTYFNVKAGGENRAYMITSNPVNLTPYSTMIVDFGDSYNGGTRTVGFVSTKDFNISPGNGARMFENESNRVQRVGVPDGVYYIIIAYDDYASRNNTLKVQDVSIF</sequence>
<dbReference type="RefSeq" id="WP_375523267.1">
    <property type="nucleotide sequence ID" value="NZ_JBHILM010000001.1"/>
</dbReference>
<reference evidence="3 4" key="1">
    <citation type="submission" date="2024-09" db="EMBL/GenBank/DDBJ databases">
        <authorList>
            <person name="Ruan L."/>
        </authorList>
    </citation>
    <scope>NUCLEOTIDE SEQUENCE [LARGE SCALE GENOMIC DNA]</scope>
    <source>
        <strain evidence="3 4">D33</strain>
    </source>
</reference>
<proteinExistence type="predicted"/>
<evidence type="ECO:0000256" key="2">
    <source>
        <dbReference type="ARBA" id="ARBA00022581"/>
    </source>
</evidence>
<dbReference type="PANTHER" id="PTHR35191:SF1">
    <property type="entry name" value="PROPHAGE SIDE TAIL FIBER PROTEIN HOMOLOG STFQ-RELATED"/>
    <property type="match status" value="1"/>
</dbReference>
<comment type="caution">
    <text evidence="3">The sequence shown here is derived from an EMBL/GenBank/DDBJ whole genome shotgun (WGS) entry which is preliminary data.</text>
</comment>
<name>A0ABV5B159_9BACL</name>
<dbReference type="PANTHER" id="PTHR35191">
    <property type="entry name" value="PROPHAGE SIDE TAIL FIBER PROTEIN HOMOLOG STFQ-RELATED"/>
    <property type="match status" value="1"/>
</dbReference>
<dbReference type="InterPro" id="IPR005068">
    <property type="entry name" value="Phage_lambda_Stf-r2"/>
</dbReference>
<keyword evidence="2" id="KW-0945">Host-virus interaction</keyword>
<evidence type="ECO:0000313" key="3">
    <source>
        <dbReference type="EMBL" id="MFB5679425.1"/>
    </source>
</evidence>
<dbReference type="Proteomes" id="UP001580407">
    <property type="component" value="Unassembled WGS sequence"/>
</dbReference>
<keyword evidence="4" id="KW-1185">Reference proteome</keyword>
<dbReference type="InterPro" id="IPR051934">
    <property type="entry name" value="Phage_Tail_Fiber_Structural"/>
</dbReference>
<accession>A0ABV5B159</accession>
<organism evidence="3 4">
    <name type="scientific">Paenibacillus terreus</name>
    <dbReference type="NCBI Taxonomy" id="1387834"/>
    <lineage>
        <taxon>Bacteria</taxon>
        <taxon>Bacillati</taxon>
        <taxon>Bacillota</taxon>
        <taxon>Bacilli</taxon>
        <taxon>Bacillales</taxon>
        <taxon>Paenibacillaceae</taxon>
        <taxon>Paenibacillus</taxon>
    </lineage>
</organism>
<dbReference type="EMBL" id="JBHILM010000001">
    <property type="protein sequence ID" value="MFB5679425.1"/>
    <property type="molecule type" value="Genomic_DNA"/>
</dbReference>